<proteinExistence type="predicted"/>
<organism evidence="1 2">
    <name type="scientific">Rotaria sordida</name>
    <dbReference type="NCBI Taxonomy" id="392033"/>
    <lineage>
        <taxon>Eukaryota</taxon>
        <taxon>Metazoa</taxon>
        <taxon>Spiralia</taxon>
        <taxon>Gnathifera</taxon>
        <taxon>Rotifera</taxon>
        <taxon>Eurotatoria</taxon>
        <taxon>Bdelloidea</taxon>
        <taxon>Philodinida</taxon>
        <taxon>Philodinidae</taxon>
        <taxon>Rotaria</taxon>
    </lineage>
</organism>
<sequence>EVFQNASAYTHESNGVHSDPGDANYTTLQVIWFEHGVEMRLFIYFRSNGKEWWSFELRIYNGKQNADWIFFEGVFFKQLLGNSFKGDVQFYNKKIEAYLQINQLELQAFLKDQI</sequence>
<comment type="caution">
    <text evidence="1">The sequence shown here is derived from an EMBL/GenBank/DDBJ whole genome shotgun (WGS) entry which is preliminary data.</text>
</comment>
<evidence type="ECO:0000313" key="1">
    <source>
        <dbReference type="EMBL" id="CAF1542238.1"/>
    </source>
</evidence>
<protein>
    <submittedName>
        <fullName evidence="1">Uncharacterized protein</fullName>
    </submittedName>
</protein>
<gene>
    <name evidence="1" type="ORF">ZHD862_LOCUS39115</name>
</gene>
<dbReference type="Proteomes" id="UP000663864">
    <property type="component" value="Unassembled WGS sequence"/>
</dbReference>
<evidence type="ECO:0000313" key="2">
    <source>
        <dbReference type="Proteomes" id="UP000663864"/>
    </source>
</evidence>
<dbReference type="EMBL" id="CAJNOT010013890">
    <property type="protein sequence ID" value="CAF1542238.1"/>
    <property type="molecule type" value="Genomic_DNA"/>
</dbReference>
<name>A0A815W1P3_9BILA</name>
<accession>A0A815W1P3</accession>
<dbReference type="AlphaFoldDB" id="A0A815W1P3"/>
<feature type="non-terminal residue" evidence="1">
    <location>
        <position position="1"/>
    </location>
</feature>
<reference evidence="1" key="1">
    <citation type="submission" date="2021-02" db="EMBL/GenBank/DDBJ databases">
        <authorList>
            <person name="Nowell W R."/>
        </authorList>
    </citation>
    <scope>NUCLEOTIDE SEQUENCE</scope>
</reference>